<keyword evidence="3" id="KW-1185">Reference proteome</keyword>
<feature type="region of interest" description="Disordered" evidence="1">
    <location>
        <begin position="250"/>
        <end position="360"/>
    </location>
</feature>
<organism evidence="2 3">
    <name type="scientific">Circinella minor</name>
    <dbReference type="NCBI Taxonomy" id="1195481"/>
    <lineage>
        <taxon>Eukaryota</taxon>
        <taxon>Fungi</taxon>
        <taxon>Fungi incertae sedis</taxon>
        <taxon>Mucoromycota</taxon>
        <taxon>Mucoromycotina</taxon>
        <taxon>Mucoromycetes</taxon>
        <taxon>Mucorales</taxon>
        <taxon>Lichtheimiaceae</taxon>
        <taxon>Circinella</taxon>
    </lineage>
</organism>
<reference evidence="2 3" key="1">
    <citation type="submission" date="2020-12" db="EMBL/GenBank/DDBJ databases">
        <title>Metabolic potential, ecology and presence of endohyphal bacteria is reflected in genomic diversity of Mucoromycotina.</title>
        <authorList>
            <person name="Muszewska A."/>
            <person name="Okrasinska A."/>
            <person name="Steczkiewicz K."/>
            <person name="Drgas O."/>
            <person name="Orlowska M."/>
            <person name="Perlinska-Lenart U."/>
            <person name="Aleksandrzak-Piekarczyk T."/>
            <person name="Szatraj K."/>
            <person name="Zielenkiewicz U."/>
            <person name="Pilsyk S."/>
            <person name="Malc E."/>
            <person name="Mieczkowski P."/>
            <person name="Kruszewska J.S."/>
            <person name="Biernat P."/>
            <person name="Pawlowska J."/>
        </authorList>
    </citation>
    <scope>NUCLEOTIDE SEQUENCE [LARGE SCALE GENOMIC DNA]</scope>
    <source>
        <strain evidence="2 3">CBS 142.35</strain>
    </source>
</reference>
<dbReference type="Proteomes" id="UP000646827">
    <property type="component" value="Unassembled WGS sequence"/>
</dbReference>
<protein>
    <submittedName>
        <fullName evidence="2">Uncharacterized protein</fullName>
    </submittedName>
</protein>
<feature type="compositionally biased region" description="Polar residues" evidence="1">
    <location>
        <begin position="265"/>
        <end position="285"/>
    </location>
</feature>
<dbReference type="OrthoDB" id="10537475at2759"/>
<feature type="compositionally biased region" description="Basic and acidic residues" evidence="1">
    <location>
        <begin position="113"/>
        <end position="136"/>
    </location>
</feature>
<proteinExistence type="predicted"/>
<accession>A0A8H7RD93</accession>
<evidence type="ECO:0000313" key="3">
    <source>
        <dbReference type="Proteomes" id="UP000646827"/>
    </source>
</evidence>
<gene>
    <name evidence="2" type="ORF">INT45_006522</name>
</gene>
<feature type="compositionally biased region" description="Polar residues" evidence="1">
    <location>
        <begin position="320"/>
        <end position="329"/>
    </location>
</feature>
<comment type="caution">
    <text evidence="2">The sequence shown here is derived from an EMBL/GenBank/DDBJ whole genome shotgun (WGS) entry which is preliminary data.</text>
</comment>
<sequence>MLSNSQTNSAQHNQSFGQFSVQPVNQQLQPEQPTIIQHHPSQSFFQPALHQFPQQPPPSYAELCERVERLEQTVQSVYDVVDRIDKKFDLLISNQRQGSFDDLMSEEQPAESLTHEDLPSEFVDQPRKEDGTKRAGAKKDVVKALKALYKDNEELVKTKMAGLEQHLNASINFMKSLLADKAKYYISWKALEETNSQQKEIVMERFIQMVSTTPPRIPINKCDNNWIAHALISTKWDNIREPKNKNKKLISRNETSIMTGEEESASISTTRYSMSLGSTSRSLQQPPEGESSRSTDGQQHQPTPTTLSRDVSMHDLNSDGGLSSVNSRLAKNKRSERVPETTTNSGRRVSRRRLMNQNKD</sequence>
<evidence type="ECO:0000256" key="1">
    <source>
        <dbReference type="SAM" id="MobiDB-lite"/>
    </source>
</evidence>
<dbReference type="EMBL" id="JAEPRB010001067">
    <property type="protein sequence ID" value="KAG2208215.1"/>
    <property type="molecule type" value="Genomic_DNA"/>
</dbReference>
<name>A0A8H7RD93_9FUNG</name>
<feature type="region of interest" description="Disordered" evidence="1">
    <location>
        <begin position="1"/>
        <end position="32"/>
    </location>
</feature>
<evidence type="ECO:0000313" key="2">
    <source>
        <dbReference type="EMBL" id="KAG2208215.1"/>
    </source>
</evidence>
<dbReference type="AlphaFoldDB" id="A0A8H7RD93"/>
<feature type="compositionally biased region" description="Polar residues" evidence="1">
    <location>
        <begin position="292"/>
        <end position="309"/>
    </location>
</feature>
<feature type="region of interest" description="Disordered" evidence="1">
    <location>
        <begin position="105"/>
        <end position="136"/>
    </location>
</feature>